<dbReference type="PANTHER" id="PTHR43620:SF7">
    <property type="entry name" value="GLYCEROPHOSPHODIESTER PHOSPHODIESTERASE GDPD5-RELATED"/>
    <property type="match status" value="1"/>
</dbReference>
<comment type="catalytic activity">
    <reaction evidence="6">
        <text>a sn-glycero-3-phosphodiester + H2O = an alcohol + sn-glycerol 3-phosphate + H(+)</text>
        <dbReference type="Rhea" id="RHEA:12969"/>
        <dbReference type="ChEBI" id="CHEBI:15377"/>
        <dbReference type="ChEBI" id="CHEBI:15378"/>
        <dbReference type="ChEBI" id="CHEBI:30879"/>
        <dbReference type="ChEBI" id="CHEBI:57597"/>
        <dbReference type="ChEBI" id="CHEBI:83408"/>
        <dbReference type="EC" id="3.1.4.46"/>
    </reaction>
</comment>
<accession>A0A1R2BWK2</accession>
<evidence type="ECO:0000313" key="10">
    <source>
        <dbReference type="Proteomes" id="UP000187209"/>
    </source>
</evidence>
<dbReference type="GO" id="GO:0006071">
    <property type="term" value="P:glycerol metabolic process"/>
    <property type="evidence" value="ECO:0007669"/>
    <property type="project" value="UniProtKB-KW"/>
</dbReference>
<evidence type="ECO:0000259" key="8">
    <source>
        <dbReference type="PROSITE" id="PS51704"/>
    </source>
</evidence>
<evidence type="ECO:0000256" key="6">
    <source>
        <dbReference type="ARBA" id="ARBA00047512"/>
    </source>
</evidence>
<evidence type="ECO:0000256" key="2">
    <source>
        <dbReference type="ARBA" id="ARBA00012247"/>
    </source>
</evidence>
<evidence type="ECO:0000256" key="1">
    <source>
        <dbReference type="ARBA" id="ARBA00007277"/>
    </source>
</evidence>
<evidence type="ECO:0000256" key="5">
    <source>
        <dbReference type="ARBA" id="ARBA00022801"/>
    </source>
</evidence>
<dbReference type="OrthoDB" id="1058301at2759"/>
<evidence type="ECO:0000313" key="9">
    <source>
        <dbReference type="EMBL" id="OMJ81202.1"/>
    </source>
</evidence>
<dbReference type="AlphaFoldDB" id="A0A1R2BWK2"/>
<evidence type="ECO:0000256" key="7">
    <source>
        <dbReference type="SAM" id="SignalP"/>
    </source>
</evidence>
<dbReference type="PROSITE" id="PS51704">
    <property type="entry name" value="GP_PDE"/>
    <property type="match status" value="1"/>
</dbReference>
<dbReference type="GO" id="GO:0006629">
    <property type="term" value="P:lipid metabolic process"/>
    <property type="evidence" value="ECO:0007669"/>
    <property type="project" value="InterPro"/>
</dbReference>
<organism evidence="9 10">
    <name type="scientific">Stentor coeruleus</name>
    <dbReference type="NCBI Taxonomy" id="5963"/>
    <lineage>
        <taxon>Eukaryota</taxon>
        <taxon>Sar</taxon>
        <taxon>Alveolata</taxon>
        <taxon>Ciliophora</taxon>
        <taxon>Postciliodesmatophora</taxon>
        <taxon>Heterotrichea</taxon>
        <taxon>Heterotrichida</taxon>
        <taxon>Stentoridae</taxon>
        <taxon>Stentor</taxon>
    </lineage>
</organism>
<feature type="chain" id="PRO_5012413006" description="glycerophosphodiester phosphodiesterase" evidence="7">
    <location>
        <begin position="20"/>
        <end position="332"/>
    </location>
</feature>
<keyword evidence="5" id="KW-0378">Hydrolase</keyword>
<dbReference type="PANTHER" id="PTHR43620">
    <property type="entry name" value="GLYCEROPHOSPHORYL DIESTER PHOSPHODIESTERASE"/>
    <property type="match status" value="1"/>
</dbReference>
<sequence length="332" mass="37800">MLITLLFSLSIVSSRKTSAKYFYNTQRPLIIAHRGASGYIPEHTLQAYDIASYMGADFIEPDLVPTKDFSLIINHENLLNETTNVESLPQFCHLHTTKTISTYAGPVTETGWFSEDFTLSEIKELRAKQRLSFRPETLNFYFQKITINEALDWVINQNKERITKNQTLLGAYIELKYPNYFNSLGFDVEDMLLKILKERGIDNIKGASEICPIILQCFELESLQYMSKKTDLPLVYLINSAYPVFNMSYYADYVDGVGPNNGAIFTPNGEITDFVHQAHGYGLAVHMWVIRDDVPFSGFNRPQTYEAVLEAKLDGIFDEFPDSASIYFSGST</sequence>
<proteinExistence type="inferred from homology"/>
<comment type="caution">
    <text evidence="9">The sequence shown here is derived from an EMBL/GenBank/DDBJ whole genome shotgun (WGS) entry which is preliminary data.</text>
</comment>
<dbReference type="InterPro" id="IPR030395">
    <property type="entry name" value="GP_PDE_dom"/>
</dbReference>
<dbReference type="EC" id="3.1.4.46" evidence="2"/>
<feature type="domain" description="GP-PDE" evidence="8">
    <location>
        <begin position="28"/>
        <end position="328"/>
    </location>
</feature>
<comment type="similarity">
    <text evidence="1">Belongs to the glycerophosphoryl diester phosphodiesterase family.</text>
</comment>
<dbReference type="InterPro" id="IPR017946">
    <property type="entry name" value="PLC-like_Pdiesterase_TIM-brl"/>
</dbReference>
<name>A0A1R2BWK2_9CILI</name>
<dbReference type="Proteomes" id="UP000187209">
    <property type="component" value="Unassembled WGS sequence"/>
</dbReference>
<dbReference type="Pfam" id="PF03009">
    <property type="entry name" value="GDPD"/>
    <property type="match status" value="1"/>
</dbReference>
<dbReference type="Gene3D" id="3.20.20.190">
    <property type="entry name" value="Phosphatidylinositol (PI) phosphodiesterase"/>
    <property type="match status" value="1"/>
</dbReference>
<keyword evidence="4" id="KW-0319">Glycerol metabolism</keyword>
<dbReference type="SUPFAM" id="SSF51695">
    <property type="entry name" value="PLC-like phosphodiesterases"/>
    <property type="match status" value="1"/>
</dbReference>
<keyword evidence="10" id="KW-1185">Reference proteome</keyword>
<reference evidence="9 10" key="1">
    <citation type="submission" date="2016-11" db="EMBL/GenBank/DDBJ databases">
        <title>The macronuclear genome of Stentor coeruleus: a giant cell with tiny introns.</title>
        <authorList>
            <person name="Slabodnick M."/>
            <person name="Ruby J.G."/>
            <person name="Reiff S.B."/>
            <person name="Swart E.C."/>
            <person name="Gosai S."/>
            <person name="Prabakaran S."/>
            <person name="Witkowska E."/>
            <person name="Larue G.E."/>
            <person name="Fisher S."/>
            <person name="Freeman R.M."/>
            <person name="Gunawardena J."/>
            <person name="Chu W."/>
            <person name="Stover N.A."/>
            <person name="Gregory B.D."/>
            <person name="Nowacki M."/>
            <person name="Derisi J."/>
            <person name="Roy S.W."/>
            <person name="Marshall W.F."/>
            <person name="Sood P."/>
        </authorList>
    </citation>
    <scope>NUCLEOTIDE SEQUENCE [LARGE SCALE GENOMIC DNA]</scope>
    <source>
        <strain evidence="9">WM001</strain>
    </source>
</reference>
<evidence type="ECO:0000256" key="4">
    <source>
        <dbReference type="ARBA" id="ARBA00022798"/>
    </source>
</evidence>
<evidence type="ECO:0000256" key="3">
    <source>
        <dbReference type="ARBA" id="ARBA00022729"/>
    </source>
</evidence>
<feature type="signal peptide" evidence="7">
    <location>
        <begin position="1"/>
        <end position="19"/>
    </location>
</feature>
<protein>
    <recommendedName>
        <fullName evidence="2">glycerophosphodiester phosphodiesterase</fullName>
        <ecNumber evidence="2">3.1.4.46</ecNumber>
    </recommendedName>
</protein>
<dbReference type="GO" id="GO:0008889">
    <property type="term" value="F:glycerophosphodiester phosphodiesterase activity"/>
    <property type="evidence" value="ECO:0007669"/>
    <property type="project" value="UniProtKB-EC"/>
</dbReference>
<keyword evidence="3 7" id="KW-0732">Signal</keyword>
<dbReference type="EMBL" id="MPUH01000389">
    <property type="protein sequence ID" value="OMJ81202.1"/>
    <property type="molecule type" value="Genomic_DNA"/>
</dbReference>
<gene>
    <name evidence="9" type="ORF">SteCoe_18378</name>
</gene>